<dbReference type="Pfam" id="PF13041">
    <property type="entry name" value="PPR_2"/>
    <property type="match status" value="1"/>
</dbReference>
<dbReference type="NCBIfam" id="TIGR00756">
    <property type="entry name" value="PPR"/>
    <property type="match status" value="2"/>
</dbReference>
<dbReference type="PANTHER" id="PTHR46128:SF193">
    <property type="entry name" value="TETRATRICOPEPTIDE-LIKE HELICAL DOMAIN SUPERFAMILY"/>
    <property type="match status" value="1"/>
</dbReference>
<feature type="repeat" description="PPR" evidence="2">
    <location>
        <begin position="532"/>
        <end position="566"/>
    </location>
</feature>
<reference evidence="3 4" key="1">
    <citation type="submission" date="2016-02" db="EMBL/GenBank/DDBJ databases">
        <title>Genome analysis of coral dinoflagellate symbionts highlights evolutionary adaptations to a symbiotic lifestyle.</title>
        <authorList>
            <person name="Aranda M."/>
            <person name="Li Y."/>
            <person name="Liew Y.J."/>
            <person name="Baumgarten S."/>
            <person name="Simakov O."/>
            <person name="Wilson M."/>
            <person name="Piel J."/>
            <person name="Ashoor H."/>
            <person name="Bougouffa S."/>
            <person name="Bajic V.B."/>
            <person name="Ryu T."/>
            <person name="Ravasi T."/>
            <person name="Bayer T."/>
            <person name="Micklem G."/>
            <person name="Kim H."/>
            <person name="Bhak J."/>
            <person name="Lajeunesse T.C."/>
            <person name="Voolstra C.R."/>
        </authorList>
    </citation>
    <scope>NUCLEOTIDE SEQUENCE [LARGE SCALE GENOMIC DNA]</scope>
    <source>
        <strain evidence="3 4">CCMP2467</strain>
    </source>
</reference>
<proteinExistence type="inferred from homology"/>
<evidence type="ECO:0000313" key="3">
    <source>
        <dbReference type="EMBL" id="OLP99205.1"/>
    </source>
</evidence>
<keyword evidence="4" id="KW-1185">Reference proteome</keyword>
<dbReference type="Pfam" id="PF01535">
    <property type="entry name" value="PPR"/>
    <property type="match status" value="1"/>
</dbReference>
<feature type="repeat" description="PPR" evidence="2">
    <location>
        <begin position="242"/>
        <end position="276"/>
    </location>
</feature>
<comment type="similarity">
    <text evidence="1">Belongs to the PPR family. P subfamily.</text>
</comment>
<dbReference type="InterPro" id="IPR002885">
    <property type="entry name" value="PPR_rpt"/>
</dbReference>
<gene>
    <name evidence="3" type="ORF">AK812_SmicGene18284</name>
</gene>
<dbReference type="Gene3D" id="1.25.40.10">
    <property type="entry name" value="Tetratricopeptide repeat domain"/>
    <property type="match status" value="2"/>
</dbReference>
<sequence>MKSSLIWALAEDGLPDDSTALIRNLVSGKAGPLTLPDFQQLFIASRGRWSEAVILLEELRRRDLQPTAFQWQRDYGWVTTALETSGMWQKALELLKGMALSDLELNHVAETASGWRLRGGAGKNARKEATEALLNPRLRKMLILRLYTAKAKKDAEDVEAVATTLRSYGVPKPRDYVVLLSAYGAVSLWPSALGVLEEMQTLQFAPYIVSYNAALKACERGCQWSAALALFHDMPNVMLTPDQISYTALIESLGQQKLWEEALQLLARMDTEGTAPDVVAYSAAMAACAGVRKWWLSLGLLAELEARNLLPDQVCMGIALNACEWSRKWRHALALLRRVTGSRKDGADPPEEIDFLGLTAAEWRPLEKALGIGEELPEDPDEDPELEKKWQEFRCRHQVSDVSDAIAEEDWKAAEQVVHTLGPLGKQREIDINSYIYRAAIGAISRSHKVEMACAVLDEMFDRFALTAAVTDVVSGCADVSDWCRAIHLLTLPDHPDTVLYNAVMEACGRAAQWERATHILQQLAVERLSPSAVTFNTLLSCYVRCKRTGEVETLLRSMQDFRVALDRVTESLLEDEALLRSARIQALRRGTITPLENGLSFSCMFYFEPRSTRMMALCRAFAAFWYATAVLAVAAEPAEPCTTCTKESKAPGVLLMQTKTGTLTKAASSNPVADELKTLRLEMTSMMTELQNKVGSCCNCSNFKKDAQEGTGLCAAFGDPHFITFDGAQTTFVGDMVQWLVKGKFVYLQALSKGSQGCLMGFAAGGPFLDGHVLTVWKEAYDGPLKVAWDGEMILQDAVSEFHVESPAVDAYRRQSWDADVFDDRILSLRTHMRFAIGTFPERFVTLPETGIYMFKLPNNIAVSLTGVDFMSLVISMPPEAGQSGYCGDFNGNPDDDAVPVVPSWDRPVGRDLDPVPQDMVLFPNTLTTALLGDSAKEHTHMSEAESIAAKLKRVTECPQTLLGKAEVACHGLQASFHKFCVFDVCMTKNLAAAGSVGAAAVVEHKVNARGVPVFMGHGRCLDKDGHGFVSFPTKLRSDTGCQQLLRTLALTEGVMGAQLKRGGICEVLTTKNTDPTNTAIPGGWGLPDPPREDVWQQISALPAQHLSTQPEMHAQEVSPKMGDSDDIIADTTDEGAYNCWQLN</sequence>
<comment type="caution">
    <text evidence="3">The sequence shown here is derived from an EMBL/GenBank/DDBJ whole genome shotgun (WGS) entry which is preliminary data.</text>
</comment>
<dbReference type="Pfam" id="PF13812">
    <property type="entry name" value="PPR_3"/>
    <property type="match status" value="1"/>
</dbReference>
<evidence type="ECO:0000256" key="2">
    <source>
        <dbReference type="PROSITE-ProRule" id="PRU00708"/>
    </source>
</evidence>
<evidence type="ECO:0000313" key="4">
    <source>
        <dbReference type="Proteomes" id="UP000186817"/>
    </source>
</evidence>
<dbReference type="Proteomes" id="UP000186817">
    <property type="component" value="Unassembled WGS sequence"/>
</dbReference>
<dbReference type="PROSITE" id="PS51375">
    <property type="entry name" value="PPR"/>
    <property type="match status" value="3"/>
</dbReference>
<organism evidence="3 4">
    <name type="scientific">Symbiodinium microadriaticum</name>
    <name type="common">Dinoflagellate</name>
    <name type="synonym">Zooxanthella microadriatica</name>
    <dbReference type="NCBI Taxonomy" id="2951"/>
    <lineage>
        <taxon>Eukaryota</taxon>
        <taxon>Sar</taxon>
        <taxon>Alveolata</taxon>
        <taxon>Dinophyceae</taxon>
        <taxon>Suessiales</taxon>
        <taxon>Symbiodiniaceae</taxon>
        <taxon>Symbiodinium</taxon>
    </lineage>
</organism>
<protein>
    <submittedName>
        <fullName evidence="3">Pentatricopeptide repeat-containing protein, chloroplastic</fullName>
    </submittedName>
</protein>
<name>A0A1Q9DVJ6_SYMMI</name>
<dbReference type="OrthoDB" id="185373at2759"/>
<dbReference type="InterPro" id="IPR011990">
    <property type="entry name" value="TPR-like_helical_dom_sf"/>
</dbReference>
<dbReference type="AlphaFoldDB" id="A0A1Q9DVJ6"/>
<feature type="repeat" description="PPR" evidence="2">
    <location>
        <begin position="497"/>
        <end position="531"/>
    </location>
</feature>
<evidence type="ECO:0000256" key="1">
    <source>
        <dbReference type="ARBA" id="ARBA00007626"/>
    </source>
</evidence>
<dbReference type="EMBL" id="LSRX01000371">
    <property type="protein sequence ID" value="OLP99205.1"/>
    <property type="molecule type" value="Genomic_DNA"/>
</dbReference>
<dbReference type="PANTHER" id="PTHR46128">
    <property type="entry name" value="MITOCHONDRIAL GROUP I INTRON SPLICING FACTOR CCM1"/>
    <property type="match status" value="1"/>
</dbReference>
<dbReference type="InterPro" id="IPR050872">
    <property type="entry name" value="PPR_P_subfamily"/>
</dbReference>
<accession>A0A1Q9DVJ6</accession>